<dbReference type="OrthoDB" id="9866013at2"/>
<protein>
    <submittedName>
        <fullName evidence="1">Uncharacterized protein</fullName>
    </submittedName>
</protein>
<organism evidence="1 2">
    <name type="scientific">Desulfofarcimen acetoxidans (strain ATCC 49208 / DSM 771 / KCTC 5769 / VKM B-1644 / 5575)</name>
    <name type="common">Desulfotomaculum acetoxidans</name>
    <dbReference type="NCBI Taxonomy" id="485916"/>
    <lineage>
        <taxon>Bacteria</taxon>
        <taxon>Bacillati</taxon>
        <taxon>Bacillota</taxon>
        <taxon>Clostridia</taxon>
        <taxon>Eubacteriales</taxon>
        <taxon>Peptococcaceae</taxon>
        <taxon>Desulfofarcimen</taxon>
    </lineage>
</organism>
<reference evidence="1 2" key="1">
    <citation type="journal article" date="2009" name="Stand. Genomic Sci.">
        <title>Complete genome sequence of Desulfotomaculum acetoxidans type strain (5575).</title>
        <authorList>
            <person name="Spring S."/>
            <person name="Lapidus A."/>
            <person name="Schroder M."/>
            <person name="Gleim D."/>
            <person name="Sims D."/>
            <person name="Meincke L."/>
            <person name="Glavina Del Rio T."/>
            <person name="Tice H."/>
            <person name="Copeland A."/>
            <person name="Cheng J.F."/>
            <person name="Lucas S."/>
            <person name="Chen F."/>
            <person name="Nolan M."/>
            <person name="Bruce D."/>
            <person name="Goodwin L."/>
            <person name="Pitluck S."/>
            <person name="Ivanova N."/>
            <person name="Mavromatis K."/>
            <person name="Mikhailova N."/>
            <person name="Pati A."/>
            <person name="Chen A."/>
            <person name="Palaniappan K."/>
            <person name="Land M."/>
            <person name="Hauser L."/>
            <person name="Chang Y.J."/>
            <person name="Jeffries C.D."/>
            <person name="Chain P."/>
            <person name="Saunders E."/>
            <person name="Brettin T."/>
            <person name="Detter J.C."/>
            <person name="Goker M."/>
            <person name="Bristow J."/>
            <person name="Eisen J.A."/>
            <person name="Markowitz V."/>
            <person name="Hugenholtz P."/>
            <person name="Kyrpides N.C."/>
            <person name="Klenk H.P."/>
            <person name="Han C."/>
        </authorList>
    </citation>
    <scope>NUCLEOTIDE SEQUENCE [LARGE SCALE GENOMIC DNA]</scope>
    <source>
        <strain evidence="2">ATCC 49208 / DSM 771 / VKM B-1644</strain>
    </source>
</reference>
<dbReference type="Proteomes" id="UP000002217">
    <property type="component" value="Chromosome"/>
</dbReference>
<evidence type="ECO:0000313" key="1">
    <source>
        <dbReference type="EMBL" id="ACV63586.1"/>
    </source>
</evidence>
<dbReference type="RefSeq" id="WP_015758279.1">
    <property type="nucleotide sequence ID" value="NC_013216.1"/>
</dbReference>
<accession>C8W1W5</accession>
<dbReference type="KEGG" id="dae:Dtox_2821"/>
<evidence type="ECO:0000313" key="2">
    <source>
        <dbReference type="Proteomes" id="UP000002217"/>
    </source>
</evidence>
<proteinExistence type="predicted"/>
<dbReference type="EMBL" id="CP001720">
    <property type="protein sequence ID" value="ACV63586.1"/>
    <property type="molecule type" value="Genomic_DNA"/>
</dbReference>
<name>C8W1W5_DESAS</name>
<keyword evidence="2" id="KW-1185">Reference proteome</keyword>
<dbReference type="AlphaFoldDB" id="C8W1W5"/>
<sequence length="124" mass="14337">MRFYYRATSDMVQSIMSDGFADNIAQDINVTELAGIWLTDMLFNVNEDLSDMKVLAIDIDLSEEEMAKYEVTVDSIPYREYLFPVELIKDKGSLQVMKDKAEKETAYYDYVDSMLAEKINCNKN</sequence>
<dbReference type="STRING" id="485916.Dtox_2821"/>
<dbReference type="HOGENOM" id="CLU_2000202_0_0_9"/>
<gene>
    <name evidence="1" type="ordered locus">Dtox_2821</name>
</gene>